<reference evidence="2" key="1">
    <citation type="submission" date="2021-01" db="EMBL/GenBank/DDBJ databases">
        <authorList>
            <person name="Corre E."/>
            <person name="Pelletier E."/>
            <person name="Niang G."/>
            <person name="Scheremetjew M."/>
            <person name="Finn R."/>
            <person name="Kale V."/>
            <person name="Holt S."/>
            <person name="Cochrane G."/>
            <person name="Meng A."/>
            <person name="Brown T."/>
            <person name="Cohen L."/>
        </authorList>
    </citation>
    <scope>NUCLEOTIDE SEQUENCE</scope>
    <source>
        <strain evidence="2">CCMP3303</strain>
    </source>
</reference>
<dbReference type="AlphaFoldDB" id="A0A7S0ASF2"/>
<sequence>MYSSISRSVTRSGARRVAAAANQRSVSNTAAAGRPRMPNSHATADVTAIPIPVSEILRQQAATQQARAKALAFILAGGAAGLAALSSSSAVPAMCEGDGSVSEEEMQHDWDDFMYKAIKPGEDDDDDDDDDEDDEDEDEEEEENDGDAGSEDVNEEEGGSEEESSDEEESKGSESEEEVAAPAADGEIGTDYKKKWKKAMFK</sequence>
<name>A0A7S0ASF2_9STRA</name>
<evidence type="ECO:0000313" key="2">
    <source>
        <dbReference type="EMBL" id="CAD8372654.1"/>
    </source>
</evidence>
<dbReference type="EMBL" id="HBEJ01012051">
    <property type="protein sequence ID" value="CAD8372654.1"/>
    <property type="molecule type" value="Transcribed_RNA"/>
</dbReference>
<accession>A0A7S0ASF2</accession>
<organism evidence="2">
    <name type="scientific">Minutocellus polymorphus</name>
    <dbReference type="NCBI Taxonomy" id="265543"/>
    <lineage>
        <taxon>Eukaryota</taxon>
        <taxon>Sar</taxon>
        <taxon>Stramenopiles</taxon>
        <taxon>Ochrophyta</taxon>
        <taxon>Bacillariophyta</taxon>
        <taxon>Mediophyceae</taxon>
        <taxon>Cymatosirophycidae</taxon>
        <taxon>Cymatosirales</taxon>
        <taxon>Cymatosiraceae</taxon>
        <taxon>Minutocellus</taxon>
    </lineage>
</organism>
<feature type="region of interest" description="Disordered" evidence="1">
    <location>
        <begin position="117"/>
        <end position="192"/>
    </location>
</feature>
<evidence type="ECO:0000256" key="1">
    <source>
        <dbReference type="SAM" id="MobiDB-lite"/>
    </source>
</evidence>
<protein>
    <submittedName>
        <fullName evidence="2">Uncharacterized protein</fullName>
    </submittedName>
</protein>
<feature type="compositionally biased region" description="Acidic residues" evidence="1">
    <location>
        <begin position="122"/>
        <end position="179"/>
    </location>
</feature>
<proteinExistence type="predicted"/>
<feature type="region of interest" description="Disordered" evidence="1">
    <location>
        <begin position="1"/>
        <end position="41"/>
    </location>
</feature>
<feature type="compositionally biased region" description="Polar residues" evidence="1">
    <location>
        <begin position="1"/>
        <end position="11"/>
    </location>
</feature>
<gene>
    <name evidence="2" type="ORF">MPOL1434_LOCUS7058</name>
</gene>